<dbReference type="AlphaFoldDB" id="A0A9W8Q5L1"/>
<evidence type="ECO:0000313" key="2">
    <source>
        <dbReference type="Proteomes" id="UP001144673"/>
    </source>
</evidence>
<protein>
    <submittedName>
        <fullName evidence="1">Uncharacterized protein</fullName>
    </submittedName>
</protein>
<organism evidence="1 2">
    <name type="scientific">Akanthomyces muscarius</name>
    <name type="common">Entomopathogenic fungus</name>
    <name type="synonym">Lecanicillium muscarium</name>
    <dbReference type="NCBI Taxonomy" id="2231603"/>
    <lineage>
        <taxon>Eukaryota</taxon>
        <taxon>Fungi</taxon>
        <taxon>Dikarya</taxon>
        <taxon>Ascomycota</taxon>
        <taxon>Pezizomycotina</taxon>
        <taxon>Sordariomycetes</taxon>
        <taxon>Hypocreomycetidae</taxon>
        <taxon>Hypocreales</taxon>
        <taxon>Cordycipitaceae</taxon>
        <taxon>Akanthomyces</taxon>
    </lineage>
</organism>
<reference evidence="1" key="1">
    <citation type="journal article" date="2023" name="Access Microbiol">
        <title>De-novo genome assembly for Akanthomyces muscarius, a biocontrol agent of insect agricultural pests.</title>
        <authorList>
            <person name="Erdos Z."/>
            <person name="Studholme D.J."/>
            <person name="Raymond B."/>
            <person name="Sharma M."/>
        </authorList>
    </citation>
    <scope>NUCLEOTIDE SEQUENCE</scope>
    <source>
        <strain evidence="1">Ve6</strain>
    </source>
</reference>
<dbReference type="KEGG" id="amus:LMH87_001679"/>
<keyword evidence="2" id="KW-1185">Reference proteome</keyword>
<dbReference type="EMBL" id="JAJHUN010000010">
    <property type="protein sequence ID" value="KAJ4147132.1"/>
    <property type="molecule type" value="Genomic_DNA"/>
</dbReference>
<evidence type="ECO:0000313" key="1">
    <source>
        <dbReference type="EMBL" id="KAJ4147132.1"/>
    </source>
</evidence>
<proteinExistence type="predicted"/>
<dbReference type="GeneID" id="80888838"/>
<sequence>MKRYSKFSYTAMQDSTAPPINSAAYSIYTAGCRAEKCLQTADYDEAETGEVNGAGEIKEIDEIDETKELDKTKETEEVERLKTCLEEIRFMAGLNKVDDAIDAVGGESDQPLTEGEQRKFVELTRERSAFIAVEKWRQNEKARLALLDEER</sequence>
<comment type="caution">
    <text evidence="1">The sequence shown here is derived from an EMBL/GenBank/DDBJ whole genome shotgun (WGS) entry which is preliminary data.</text>
</comment>
<dbReference type="RefSeq" id="XP_056050073.1">
    <property type="nucleotide sequence ID" value="XM_056192991.1"/>
</dbReference>
<accession>A0A9W8Q5L1</accession>
<gene>
    <name evidence="1" type="ORF">LMH87_001679</name>
</gene>
<dbReference type="Proteomes" id="UP001144673">
    <property type="component" value="Chromosome 3"/>
</dbReference>
<name>A0A9W8Q5L1_AKAMU</name>